<dbReference type="Gene3D" id="3.20.20.70">
    <property type="entry name" value="Aldolase class I"/>
    <property type="match status" value="1"/>
</dbReference>
<feature type="active site" description="Proton acceptor" evidence="9">
    <location>
        <position position="61"/>
    </location>
</feature>
<evidence type="ECO:0000256" key="2">
    <source>
        <dbReference type="ARBA" id="ARBA00004733"/>
    </source>
</evidence>
<dbReference type="PROSITE" id="PS00167">
    <property type="entry name" value="TRP_SYNTHASE_ALPHA"/>
    <property type="match status" value="1"/>
</dbReference>
<dbReference type="GO" id="GO:0005829">
    <property type="term" value="C:cytosol"/>
    <property type="evidence" value="ECO:0007669"/>
    <property type="project" value="TreeGrafter"/>
</dbReference>
<dbReference type="STRING" id="84022.CACET_c04400"/>
<gene>
    <name evidence="9 11" type="primary">trpA</name>
    <name evidence="11" type="ORF">CACET_c04400</name>
</gene>
<dbReference type="KEGG" id="cace:CACET_c04400"/>
<comment type="function">
    <text evidence="1 9">The alpha subunit is responsible for the aldol cleavage of indoleglycerol phosphate to indole and glyceraldehyde 3-phosphate.</text>
</comment>
<dbReference type="GO" id="GO:0004834">
    <property type="term" value="F:tryptophan synthase activity"/>
    <property type="evidence" value="ECO:0007669"/>
    <property type="project" value="UniProtKB-UniRule"/>
</dbReference>
<dbReference type="RefSeq" id="WP_044823171.1">
    <property type="nucleotide sequence ID" value="NZ_CP009687.1"/>
</dbReference>
<evidence type="ECO:0000313" key="11">
    <source>
        <dbReference type="EMBL" id="AKL93956.1"/>
    </source>
</evidence>
<reference evidence="11 12" key="1">
    <citation type="submission" date="2014-10" db="EMBL/GenBank/DDBJ databases">
        <title>Genome sequence of Clostridium aceticum DSM 1496.</title>
        <authorList>
            <person name="Poehlein A."/>
            <person name="Schiel-Bengelsdorf B."/>
            <person name="Gottschalk G."/>
            <person name="Duerre P."/>
            <person name="Daniel R."/>
        </authorList>
    </citation>
    <scope>NUCLEOTIDE SEQUENCE [LARGE SCALE GENOMIC DNA]</scope>
    <source>
        <strain evidence="11 12">DSM 1496</strain>
    </source>
</reference>
<name>A0A0D8IEZ1_9CLOT</name>
<dbReference type="InterPro" id="IPR018204">
    <property type="entry name" value="Trp_synthase_alpha_AS"/>
</dbReference>
<dbReference type="InterPro" id="IPR013785">
    <property type="entry name" value="Aldolase_TIM"/>
</dbReference>
<dbReference type="EMBL" id="CP009687">
    <property type="protein sequence ID" value="AKL93956.1"/>
    <property type="molecule type" value="Genomic_DNA"/>
</dbReference>
<dbReference type="AlphaFoldDB" id="A0A0D8IEZ1"/>
<evidence type="ECO:0000256" key="3">
    <source>
        <dbReference type="ARBA" id="ARBA00011270"/>
    </source>
</evidence>
<keyword evidence="12" id="KW-1185">Reference proteome</keyword>
<feature type="active site" description="Proton acceptor" evidence="9">
    <location>
        <position position="50"/>
    </location>
</feature>
<dbReference type="HAMAP" id="MF_00131">
    <property type="entry name" value="Trp_synth_alpha"/>
    <property type="match status" value="1"/>
</dbReference>
<organism evidence="11 12">
    <name type="scientific">Clostridium aceticum</name>
    <dbReference type="NCBI Taxonomy" id="84022"/>
    <lineage>
        <taxon>Bacteria</taxon>
        <taxon>Bacillati</taxon>
        <taxon>Bacillota</taxon>
        <taxon>Clostridia</taxon>
        <taxon>Eubacteriales</taxon>
        <taxon>Clostridiaceae</taxon>
        <taxon>Clostridium</taxon>
    </lineage>
</organism>
<dbReference type="PATRIC" id="fig|84022.5.peg.1652"/>
<dbReference type="EC" id="4.2.1.20" evidence="9"/>
<dbReference type="UniPathway" id="UPA00035">
    <property type="reaction ID" value="UER00044"/>
</dbReference>
<accession>A0A0D8IEZ1</accession>
<comment type="similarity">
    <text evidence="9 10">Belongs to the TrpA family.</text>
</comment>
<evidence type="ECO:0000256" key="6">
    <source>
        <dbReference type="ARBA" id="ARBA00023141"/>
    </source>
</evidence>
<proteinExistence type="inferred from homology"/>
<evidence type="ECO:0000256" key="8">
    <source>
        <dbReference type="ARBA" id="ARBA00049047"/>
    </source>
</evidence>
<evidence type="ECO:0000256" key="7">
    <source>
        <dbReference type="ARBA" id="ARBA00023239"/>
    </source>
</evidence>
<keyword evidence="7 9" id="KW-0456">Lyase</keyword>
<dbReference type="InterPro" id="IPR011060">
    <property type="entry name" value="RibuloseP-bd_barrel"/>
</dbReference>
<protein>
    <recommendedName>
        <fullName evidence="9">Tryptophan synthase alpha chain</fullName>
        <ecNumber evidence="9">4.2.1.20</ecNumber>
    </recommendedName>
</protein>
<dbReference type="PANTHER" id="PTHR43406">
    <property type="entry name" value="TRYPTOPHAN SYNTHASE, ALPHA CHAIN"/>
    <property type="match status" value="1"/>
</dbReference>
<dbReference type="PANTHER" id="PTHR43406:SF1">
    <property type="entry name" value="TRYPTOPHAN SYNTHASE ALPHA CHAIN, CHLOROPLASTIC"/>
    <property type="match status" value="1"/>
</dbReference>
<keyword evidence="6 9" id="KW-0057">Aromatic amino acid biosynthesis</keyword>
<dbReference type="Pfam" id="PF00290">
    <property type="entry name" value="Trp_syntA"/>
    <property type="match status" value="1"/>
</dbReference>
<keyword evidence="5 9" id="KW-0822">Tryptophan biosynthesis</keyword>
<dbReference type="Proteomes" id="UP000035704">
    <property type="component" value="Chromosome"/>
</dbReference>
<evidence type="ECO:0000256" key="10">
    <source>
        <dbReference type="RuleBase" id="RU003662"/>
    </source>
</evidence>
<dbReference type="CDD" id="cd04724">
    <property type="entry name" value="Tryptophan_synthase_alpha"/>
    <property type="match status" value="1"/>
</dbReference>
<dbReference type="SUPFAM" id="SSF51366">
    <property type="entry name" value="Ribulose-phoshate binding barrel"/>
    <property type="match status" value="1"/>
</dbReference>
<sequence length="266" mass="29861">MKSRITKKFQQLKEENKKALITYITAGDPDLDTTHHLVLEMERAGADIIELGIPYSDPLADGPVIQRAAQRALEAGANISSIFQLVEKLREKTQIPLVFLVYYNCVFKYGIERFLDNCCRSGIDGLIIPDLPLEERRELQEIMKGYPIDLIPLVAPTSEERIEAIVKDAEGFIYCISSMGVTGRRQGFDINLDNFLQKVRKYTDVPLALGFGISTPEMVESLKHLCDALIVGSAIIEKIEEAIPKGEVKKDVYDFVKKLDEAKNIA</sequence>
<comment type="pathway">
    <text evidence="2 9">Amino-acid biosynthesis; L-tryptophan biosynthesis; L-tryptophan from chorismate: step 5/5.</text>
</comment>
<evidence type="ECO:0000313" key="12">
    <source>
        <dbReference type="Proteomes" id="UP000035704"/>
    </source>
</evidence>
<comment type="catalytic activity">
    <reaction evidence="8 9">
        <text>(1S,2R)-1-C-(indol-3-yl)glycerol 3-phosphate + L-serine = D-glyceraldehyde 3-phosphate + L-tryptophan + H2O</text>
        <dbReference type="Rhea" id="RHEA:10532"/>
        <dbReference type="ChEBI" id="CHEBI:15377"/>
        <dbReference type="ChEBI" id="CHEBI:33384"/>
        <dbReference type="ChEBI" id="CHEBI:57912"/>
        <dbReference type="ChEBI" id="CHEBI:58866"/>
        <dbReference type="ChEBI" id="CHEBI:59776"/>
        <dbReference type="EC" id="4.2.1.20"/>
    </reaction>
</comment>
<comment type="subunit">
    <text evidence="3 9">Tetramer of two alpha and two beta chains.</text>
</comment>
<dbReference type="OrthoDB" id="9804578at2"/>
<evidence type="ECO:0000256" key="5">
    <source>
        <dbReference type="ARBA" id="ARBA00022822"/>
    </source>
</evidence>
<dbReference type="InterPro" id="IPR002028">
    <property type="entry name" value="Trp_synthase_suA"/>
</dbReference>
<evidence type="ECO:0000256" key="9">
    <source>
        <dbReference type="HAMAP-Rule" id="MF_00131"/>
    </source>
</evidence>
<keyword evidence="4 9" id="KW-0028">Amino-acid biosynthesis</keyword>
<evidence type="ECO:0000256" key="1">
    <source>
        <dbReference type="ARBA" id="ARBA00003365"/>
    </source>
</evidence>
<dbReference type="NCBIfam" id="TIGR00262">
    <property type="entry name" value="trpA"/>
    <property type="match status" value="1"/>
</dbReference>
<evidence type="ECO:0000256" key="4">
    <source>
        <dbReference type="ARBA" id="ARBA00022605"/>
    </source>
</evidence>
<dbReference type="FunFam" id="3.20.20.70:FF:000037">
    <property type="entry name" value="Tryptophan synthase alpha chain"/>
    <property type="match status" value="1"/>
</dbReference>